<dbReference type="CDD" id="cd06753">
    <property type="entry name" value="PDZ_PDLIM-like"/>
    <property type="match status" value="1"/>
</dbReference>
<dbReference type="InterPro" id="IPR036179">
    <property type="entry name" value="Ig-like_dom_sf"/>
</dbReference>
<organism evidence="7 8">
    <name type="scientific">Clavelina lepadiformis</name>
    <name type="common">Light-bulb sea squirt</name>
    <name type="synonym">Ascidia lepadiformis</name>
    <dbReference type="NCBI Taxonomy" id="159417"/>
    <lineage>
        <taxon>Eukaryota</taxon>
        <taxon>Metazoa</taxon>
        <taxon>Chordata</taxon>
        <taxon>Tunicata</taxon>
        <taxon>Ascidiacea</taxon>
        <taxon>Aplousobranchia</taxon>
        <taxon>Clavelinidae</taxon>
        <taxon>Clavelina</taxon>
    </lineage>
</organism>
<evidence type="ECO:0000259" key="6">
    <source>
        <dbReference type="PROSITE" id="PS50835"/>
    </source>
</evidence>
<feature type="compositionally biased region" description="Polar residues" evidence="4">
    <location>
        <begin position="406"/>
        <end position="415"/>
    </location>
</feature>
<comment type="caution">
    <text evidence="7">The sequence shown here is derived from an EMBL/GenBank/DDBJ whole genome shotgun (WGS) entry which is preliminary data.</text>
</comment>
<dbReference type="PROSITE" id="PS50835">
    <property type="entry name" value="IG_LIKE"/>
    <property type="match status" value="1"/>
</dbReference>
<dbReference type="SUPFAM" id="SSF48726">
    <property type="entry name" value="Immunoglobulin"/>
    <property type="match status" value="1"/>
</dbReference>
<proteinExistence type="predicted"/>
<dbReference type="SMART" id="SM00228">
    <property type="entry name" value="PDZ"/>
    <property type="match status" value="1"/>
</dbReference>
<evidence type="ECO:0000256" key="2">
    <source>
        <dbReference type="ARBA" id="ARBA00022490"/>
    </source>
</evidence>
<keyword evidence="3" id="KW-0440">LIM domain</keyword>
<dbReference type="SUPFAM" id="SSF50156">
    <property type="entry name" value="PDZ domain-like"/>
    <property type="match status" value="1"/>
</dbReference>
<name>A0ABP0EY73_CLALP</name>
<dbReference type="InterPro" id="IPR013098">
    <property type="entry name" value="Ig_I-set"/>
</dbReference>
<evidence type="ECO:0000259" key="5">
    <source>
        <dbReference type="PROSITE" id="PS50106"/>
    </source>
</evidence>
<dbReference type="InterPro" id="IPR013783">
    <property type="entry name" value="Ig-like_fold"/>
</dbReference>
<feature type="domain" description="PDZ" evidence="5">
    <location>
        <begin position="1"/>
        <end position="84"/>
    </location>
</feature>
<dbReference type="PANTHER" id="PTHR24214:SF38">
    <property type="entry name" value="PDZ AND LIM DOMAIN PROTEIN ZASP-RELATED"/>
    <property type="match status" value="1"/>
</dbReference>
<dbReference type="EMBL" id="CAWYQH010000001">
    <property type="protein sequence ID" value="CAK8672416.1"/>
    <property type="molecule type" value="Genomic_DNA"/>
</dbReference>
<evidence type="ECO:0000313" key="7">
    <source>
        <dbReference type="EMBL" id="CAK8672416.1"/>
    </source>
</evidence>
<feature type="compositionally biased region" description="Basic and acidic residues" evidence="4">
    <location>
        <begin position="386"/>
        <end position="405"/>
    </location>
</feature>
<feature type="region of interest" description="Disordered" evidence="4">
    <location>
        <begin position="377"/>
        <end position="430"/>
    </location>
</feature>
<dbReference type="Gene3D" id="2.30.42.10">
    <property type="match status" value="1"/>
</dbReference>
<keyword evidence="3" id="KW-0862">Zinc</keyword>
<dbReference type="SMART" id="SM00409">
    <property type="entry name" value="IG"/>
    <property type="match status" value="1"/>
</dbReference>
<reference evidence="7 8" key="1">
    <citation type="submission" date="2024-02" db="EMBL/GenBank/DDBJ databases">
        <authorList>
            <person name="Daric V."/>
            <person name="Darras S."/>
        </authorList>
    </citation>
    <scope>NUCLEOTIDE SEQUENCE [LARGE SCALE GENOMIC DNA]</scope>
</reference>
<feature type="region of interest" description="Disordered" evidence="4">
    <location>
        <begin position="81"/>
        <end position="120"/>
    </location>
</feature>
<comment type="subcellular location">
    <subcellularLocation>
        <location evidence="1">Cytoplasm</location>
    </subcellularLocation>
</comment>
<dbReference type="PANTHER" id="PTHR24214">
    <property type="entry name" value="PDZ AND LIM DOMAIN PROTEIN ZASP"/>
    <property type="match status" value="1"/>
</dbReference>
<dbReference type="PROSITE" id="PS50106">
    <property type="entry name" value="PDZ"/>
    <property type="match status" value="1"/>
</dbReference>
<sequence length="430" mass="46898">MSIQVCMTGGSPWGFKMTGGKDFHQPLAIGKVTSGGKASRSGVVEGYLIEKVNGEEFSNLTHHEAQNKIKSAGFTLTLMLSKPKPRGVPTQPTTTTSSNNATSKSSTSQSNLPPPKYYQKKEPVTYQNGNAAPVQSPAYYAKTQQYKAPIRDEETQKITLTSDIKEMIEEDENDSKQQQQSGARRASAVKTWQDPTQTATNNLVSTSNDAGQNQNKTQAAVNIGKFFQGSSAPRYGPPAFAKELADVSAPPGEPCVLEIRLASNLPVPTVHWYHNNKPARESKDKDIRFLSNGPVHTLVLGELSHELLGTYVCTIMNKNGSTSCRCTVSINNEGPQSIPASPSYVPHSPQPSMTASAQRVIPSTSLGLYSNKNAQESYQGQVNRKLSRESSEESEVMKALREDTPSLKNTPQTRTMKYLEESLLPESEDL</sequence>
<gene>
    <name evidence="7" type="ORF">CVLEPA_LOCUS1371</name>
</gene>
<dbReference type="InterPro" id="IPR001478">
    <property type="entry name" value="PDZ"/>
</dbReference>
<dbReference type="InterPro" id="IPR003599">
    <property type="entry name" value="Ig_sub"/>
</dbReference>
<evidence type="ECO:0008006" key="9">
    <source>
        <dbReference type="Google" id="ProtNLM"/>
    </source>
</evidence>
<evidence type="ECO:0000313" key="8">
    <source>
        <dbReference type="Proteomes" id="UP001642483"/>
    </source>
</evidence>
<evidence type="ECO:0000256" key="4">
    <source>
        <dbReference type="SAM" id="MobiDB-lite"/>
    </source>
</evidence>
<accession>A0ABP0EY73</accession>
<evidence type="ECO:0000256" key="1">
    <source>
        <dbReference type="ARBA" id="ARBA00004496"/>
    </source>
</evidence>
<protein>
    <recommendedName>
        <fullName evidence="9">Ig-like domain-containing protein</fullName>
    </recommendedName>
</protein>
<keyword evidence="8" id="KW-1185">Reference proteome</keyword>
<keyword evidence="3" id="KW-0479">Metal-binding</keyword>
<feature type="compositionally biased region" description="Low complexity" evidence="4">
    <location>
        <begin position="89"/>
        <end position="110"/>
    </location>
</feature>
<dbReference type="Pfam" id="PF07679">
    <property type="entry name" value="I-set"/>
    <property type="match status" value="1"/>
</dbReference>
<feature type="compositionally biased region" description="Low complexity" evidence="4">
    <location>
        <begin position="421"/>
        <end position="430"/>
    </location>
</feature>
<dbReference type="InterPro" id="IPR036034">
    <property type="entry name" value="PDZ_sf"/>
</dbReference>
<dbReference type="Proteomes" id="UP001642483">
    <property type="component" value="Unassembled WGS sequence"/>
</dbReference>
<dbReference type="InterPro" id="IPR050604">
    <property type="entry name" value="PDZ-LIM_domain"/>
</dbReference>
<feature type="domain" description="Ig-like" evidence="6">
    <location>
        <begin position="238"/>
        <end position="329"/>
    </location>
</feature>
<evidence type="ECO:0000256" key="3">
    <source>
        <dbReference type="ARBA" id="ARBA00023038"/>
    </source>
</evidence>
<keyword evidence="2" id="KW-0963">Cytoplasm</keyword>
<dbReference type="InterPro" id="IPR007110">
    <property type="entry name" value="Ig-like_dom"/>
</dbReference>
<dbReference type="Pfam" id="PF00595">
    <property type="entry name" value="PDZ"/>
    <property type="match status" value="1"/>
</dbReference>
<feature type="region of interest" description="Disordered" evidence="4">
    <location>
        <begin position="170"/>
        <end position="196"/>
    </location>
</feature>
<dbReference type="Gene3D" id="2.60.40.10">
    <property type="entry name" value="Immunoglobulins"/>
    <property type="match status" value="1"/>
</dbReference>